<evidence type="ECO:0000313" key="7">
    <source>
        <dbReference type="EMBL" id="KAL0132855.1"/>
    </source>
</evidence>
<keyword evidence="8" id="KW-1185">Reference proteome</keyword>
<dbReference type="InterPro" id="IPR056168">
    <property type="entry name" value="TPR_IF140/IFT172/WDR19"/>
</dbReference>
<dbReference type="PANTHER" id="PTHR15722">
    <property type="entry name" value="IFT140/172-RELATED"/>
    <property type="match status" value="1"/>
</dbReference>
<evidence type="ECO:0000259" key="6">
    <source>
        <dbReference type="Pfam" id="PF24762"/>
    </source>
</evidence>
<protein>
    <recommendedName>
        <fullName evidence="6">IF140/IFT172/WDR19 TPR domain-containing protein</fullName>
    </recommendedName>
</protein>
<name>A0AAW2GZV7_9HYME</name>
<keyword evidence="2" id="KW-0853">WD repeat</keyword>
<evidence type="ECO:0000313" key="8">
    <source>
        <dbReference type="Proteomes" id="UP001430953"/>
    </source>
</evidence>
<proteinExistence type="predicted"/>
<sequence>MQAINFYTVAKAYTNAIRLCKEHFMREELWPLAILASRHSQTDVAKFYEDNNQPDRAVLLYHKAGLLHKALDVAFRTQQYSDNY</sequence>
<evidence type="ECO:0000256" key="3">
    <source>
        <dbReference type="ARBA" id="ARBA00022737"/>
    </source>
</evidence>
<dbReference type="PANTHER" id="PTHR15722:SF7">
    <property type="entry name" value="INTRAFLAGELLAR TRANSPORT PROTEIN 140 HOMOLOG"/>
    <property type="match status" value="1"/>
</dbReference>
<dbReference type="AlphaFoldDB" id="A0AAW2GZV7"/>
<dbReference type="GO" id="GO:0030991">
    <property type="term" value="C:intraciliary transport particle A"/>
    <property type="evidence" value="ECO:0007669"/>
    <property type="project" value="TreeGrafter"/>
</dbReference>
<evidence type="ECO:0000256" key="1">
    <source>
        <dbReference type="ARBA" id="ARBA00004138"/>
    </source>
</evidence>
<organism evidence="7 8">
    <name type="scientific">Cardiocondyla obscurior</name>
    <dbReference type="NCBI Taxonomy" id="286306"/>
    <lineage>
        <taxon>Eukaryota</taxon>
        <taxon>Metazoa</taxon>
        <taxon>Ecdysozoa</taxon>
        <taxon>Arthropoda</taxon>
        <taxon>Hexapoda</taxon>
        <taxon>Insecta</taxon>
        <taxon>Pterygota</taxon>
        <taxon>Neoptera</taxon>
        <taxon>Endopterygota</taxon>
        <taxon>Hymenoptera</taxon>
        <taxon>Apocrita</taxon>
        <taxon>Aculeata</taxon>
        <taxon>Formicoidea</taxon>
        <taxon>Formicidae</taxon>
        <taxon>Myrmicinae</taxon>
        <taxon>Cardiocondyla</taxon>
    </lineage>
</organism>
<feature type="domain" description="IF140/IFT172/WDR19 TPR" evidence="6">
    <location>
        <begin position="2"/>
        <end position="81"/>
    </location>
</feature>
<keyword evidence="5" id="KW-0966">Cell projection</keyword>
<evidence type="ECO:0000256" key="2">
    <source>
        <dbReference type="ARBA" id="ARBA00022574"/>
    </source>
</evidence>
<keyword evidence="4" id="KW-0969">Cilium</keyword>
<evidence type="ECO:0000256" key="4">
    <source>
        <dbReference type="ARBA" id="ARBA00023069"/>
    </source>
</evidence>
<accession>A0AAW2GZV7</accession>
<dbReference type="GO" id="GO:0035721">
    <property type="term" value="P:intraciliary retrograde transport"/>
    <property type="evidence" value="ECO:0007669"/>
    <property type="project" value="TreeGrafter"/>
</dbReference>
<reference evidence="7 8" key="1">
    <citation type="submission" date="2023-03" db="EMBL/GenBank/DDBJ databases">
        <title>High recombination rates correlate with genetic variation in Cardiocondyla obscurior ants.</title>
        <authorList>
            <person name="Errbii M."/>
        </authorList>
    </citation>
    <scope>NUCLEOTIDE SEQUENCE [LARGE SCALE GENOMIC DNA]</scope>
    <source>
        <strain evidence="7">Alpha-2009</strain>
        <tissue evidence="7">Whole body</tissue>
    </source>
</reference>
<comment type="caution">
    <text evidence="7">The sequence shown here is derived from an EMBL/GenBank/DDBJ whole genome shotgun (WGS) entry which is preliminary data.</text>
</comment>
<dbReference type="Pfam" id="PF24762">
    <property type="entry name" value="TPR_IF140-IFT172"/>
    <property type="match status" value="1"/>
</dbReference>
<evidence type="ECO:0000256" key="5">
    <source>
        <dbReference type="ARBA" id="ARBA00023273"/>
    </source>
</evidence>
<dbReference type="GO" id="GO:0036064">
    <property type="term" value="C:ciliary basal body"/>
    <property type="evidence" value="ECO:0007669"/>
    <property type="project" value="TreeGrafter"/>
</dbReference>
<dbReference type="GO" id="GO:0005930">
    <property type="term" value="C:axoneme"/>
    <property type="evidence" value="ECO:0007669"/>
    <property type="project" value="TreeGrafter"/>
</dbReference>
<gene>
    <name evidence="7" type="ORF">PUN28_000515</name>
</gene>
<comment type="subcellular location">
    <subcellularLocation>
        <location evidence="1">Cell projection</location>
        <location evidence="1">Cilium</location>
    </subcellularLocation>
</comment>
<dbReference type="Proteomes" id="UP001430953">
    <property type="component" value="Unassembled WGS sequence"/>
</dbReference>
<dbReference type="EMBL" id="JADYXP020000001">
    <property type="protein sequence ID" value="KAL0132855.1"/>
    <property type="molecule type" value="Genomic_DNA"/>
</dbReference>
<keyword evidence="3" id="KW-0677">Repeat</keyword>